<feature type="domain" description="SPIN-DOC-like zinc-finger" evidence="2">
    <location>
        <begin position="530"/>
        <end position="592"/>
    </location>
</feature>
<protein>
    <submittedName>
        <fullName evidence="3">Si:dkey-106g10.7</fullName>
    </submittedName>
</protein>
<feature type="domain" description="SPIN-DOC-like zinc-finger" evidence="2">
    <location>
        <begin position="255"/>
        <end position="318"/>
    </location>
</feature>
<dbReference type="PANTHER" id="PTHR34589">
    <property type="entry name" value="SIMILAR TO RIKEN CDNA 2700081O15"/>
    <property type="match status" value="1"/>
</dbReference>
<dbReference type="InterPro" id="IPR052675">
    <property type="entry name" value="ZnF_transloc-Spindlin_int"/>
</dbReference>
<dbReference type="Ensembl" id="ENSCCRT00015018579.1">
    <property type="protein sequence ID" value="ENSCCRP00015017935.1"/>
    <property type="gene ID" value="ENSCCRG00015007829.1"/>
</dbReference>
<feature type="compositionally biased region" description="Polar residues" evidence="1">
    <location>
        <begin position="46"/>
        <end position="62"/>
    </location>
</feature>
<evidence type="ECO:0000259" key="2">
    <source>
        <dbReference type="Pfam" id="PF18658"/>
    </source>
</evidence>
<dbReference type="Pfam" id="PF18658">
    <property type="entry name" value="zf-C2H2_12"/>
    <property type="match status" value="4"/>
</dbReference>
<feature type="compositionally biased region" description="Basic and acidic residues" evidence="1">
    <location>
        <begin position="1"/>
        <end position="17"/>
    </location>
</feature>
<dbReference type="InterPro" id="IPR040647">
    <property type="entry name" value="SPIN-DOC_Znf-C2H2"/>
</dbReference>
<dbReference type="AlphaFoldDB" id="A0A8C1T5U8"/>
<organism evidence="3 4">
    <name type="scientific">Cyprinus carpio</name>
    <name type="common">Common carp</name>
    <dbReference type="NCBI Taxonomy" id="7962"/>
    <lineage>
        <taxon>Eukaryota</taxon>
        <taxon>Metazoa</taxon>
        <taxon>Chordata</taxon>
        <taxon>Craniata</taxon>
        <taxon>Vertebrata</taxon>
        <taxon>Euteleostomi</taxon>
        <taxon>Actinopterygii</taxon>
        <taxon>Neopterygii</taxon>
        <taxon>Teleostei</taxon>
        <taxon>Ostariophysi</taxon>
        <taxon>Cypriniformes</taxon>
        <taxon>Cyprinidae</taxon>
        <taxon>Cyprininae</taxon>
        <taxon>Cyprinus</taxon>
    </lineage>
</organism>
<dbReference type="PANTHER" id="PTHR34589:SF2">
    <property type="entry name" value="ZINC FINGER TRANSLOCATION-ASSOCIATED PROTEIN"/>
    <property type="match status" value="1"/>
</dbReference>
<reference evidence="3" key="1">
    <citation type="submission" date="2025-08" db="UniProtKB">
        <authorList>
            <consortium name="Ensembl"/>
        </authorList>
    </citation>
    <scope>IDENTIFICATION</scope>
</reference>
<evidence type="ECO:0000313" key="3">
    <source>
        <dbReference type="Ensembl" id="ENSCCRP00015017935.1"/>
    </source>
</evidence>
<proteinExistence type="predicted"/>
<sequence length="627" mass="70941">MDEAESKESVHKAEQTESRSLIIKAEEEEATPQRGHSGDLSAGQEDVTNGLTSHDSQDAPVTSVCSPGTSYWCVSESADSPFILSPIPGPSTKDPPPVKHTPGRDHRRYYHEYWRSEYLMDFEPQRQGMICMVCGSSLATLKLSTIKRHINQKHPYSLLWTESDKDVIRSGWESHLNRENSQGPLCPTPDVPPQSQEILDVNRHSTGKPGGSISPVLQAQSGISRVTPSPPTSSVQELPGPTAQVMERYLNDSLHAWFRQEFLMEYQAEEGRLVCMVCSRLLPSLHLDHIKSHMLDLHPNSLLYSAEEKHSILQTWAKMHSEESHSLQPQIKSEQHTKEINLDGSASFIPLNVDPIQGNLVNYIRGDENPPDTGQRAKSLPYYPRKRRLKYGSPWRLRLDYLVAYGPPENPLCYCMVCSEHMPVPRVSNFRKHIQECHPETNSLSRSERDAVVSAWIKEENINKATPKEDDPQSGPFTTNAAGDTQVSPVKTTKQGNETEDINSTNITPSTQATSRHRHYPGKDQRRNYQARWKMDFLMDYDCRKHGLICMVCGATLATLKVSTIKRHILQVHPHSLDYNPEERQLVLLCYNQISAHFHSDDCFSGSNHGHKEKDNDGWYTEEQDVG</sequence>
<feature type="domain" description="SPIN-DOC-like zinc-finger" evidence="2">
    <location>
        <begin position="395"/>
        <end position="457"/>
    </location>
</feature>
<feature type="compositionally biased region" description="Polar residues" evidence="1">
    <location>
        <begin position="475"/>
        <end position="514"/>
    </location>
</feature>
<evidence type="ECO:0000313" key="4">
    <source>
        <dbReference type="Proteomes" id="UP000694700"/>
    </source>
</evidence>
<dbReference type="GO" id="GO:0045892">
    <property type="term" value="P:negative regulation of DNA-templated transcription"/>
    <property type="evidence" value="ECO:0007669"/>
    <property type="project" value="TreeGrafter"/>
</dbReference>
<feature type="domain" description="SPIN-DOC-like zinc-finger" evidence="2">
    <location>
        <begin position="111"/>
        <end position="173"/>
    </location>
</feature>
<feature type="region of interest" description="Disordered" evidence="1">
    <location>
        <begin position="607"/>
        <end position="627"/>
    </location>
</feature>
<accession>A0A8C1T5U8</accession>
<feature type="region of interest" description="Disordered" evidence="1">
    <location>
        <begin position="460"/>
        <end position="526"/>
    </location>
</feature>
<evidence type="ECO:0000256" key="1">
    <source>
        <dbReference type="SAM" id="MobiDB-lite"/>
    </source>
</evidence>
<name>A0A8C1T5U8_CYPCA</name>
<feature type="compositionally biased region" description="Basic and acidic residues" evidence="1">
    <location>
        <begin position="460"/>
        <end position="471"/>
    </location>
</feature>
<dbReference type="Proteomes" id="UP000694700">
    <property type="component" value="Unplaced"/>
</dbReference>
<feature type="region of interest" description="Disordered" evidence="1">
    <location>
        <begin position="1"/>
        <end position="62"/>
    </location>
</feature>